<dbReference type="OrthoDB" id="9741516at2759"/>
<dbReference type="AlphaFoldDB" id="A0A9J7GUR6"/>
<dbReference type="Proteomes" id="UP001108280">
    <property type="component" value="Chromosome 3"/>
</dbReference>
<dbReference type="InterPro" id="IPR016126">
    <property type="entry name" value="Secretoglobin"/>
</dbReference>
<dbReference type="RefSeq" id="XP_035297479.1">
    <property type="nucleotide sequence ID" value="XM_035441588.1"/>
</dbReference>
<dbReference type="GO" id="GO:0030521">
    <property type="term" value="P:androgen receptor signaling pathway"/>
    <property type="evidence" value="ECO:0007669"/>
    <property type="project" value="TreeGrafter"/>
</dbReference>
<feature type="chain" id="PRO_5039937548" evidence="1">
    <location>
        <begin position="19"/>
        <end position="98"/>
    </location>
</feature>
<evidence type="ECO:0000313" key="3">
    <source>
        <dbReference type="RefSeq" id="XP_035297479.1"/>
    </source>
</evidence>
<protein>
    <submittedName>
        <fullName evidence="3">Mammaglobin-A</fullName>
    </submittedName>
</protein>
<feature type="signal peptide" evidence="1">
    <location>
        <begin position="1"/>
        <end position="18"/>
    </location>
</feature>
<dbReference type="Pfam" id="PF01099">
    <property type="entry name" value="Uteroglobin"/>
    <property type="match status" value="1"/>
</dbReference>
<gene>
    <name evidence="3" type="primary">Scgb2a2</name>
</gene>
<evidence type="ECO:0000313" key="2">
    <source>
        <dbReference type="Proteomes" id="UP001108280"/>
    </source>
</evidence>
<keyword evidence="1" id="KW-0732">Signal</keyword>
<dbReference type="KEGG" id="cge:113834971"/>
<dbReference type="GeneID" id="113834971"/>
<dbReference type="RefSeq" id="XP_035315909.1">
    <property type="nucleotide sequence ID" value="XM_035460018.1"/>
</dbReference>
<evidence type="ECO:0000256" key="1">
    <source>
        <dbReference type="SAM" id="SignalP"/>
    </source>
</evidence>
<keyword evidence="2" id="KW-1185">Reference proteome</keyword>
<dbReference type="GO" id="GO:0005615">
    <property type="term" value="C:extracellular space"/>
    <property type="evidence" value="ECO:0007669"/>
    <property type="project" value="TreeGrafter"/>
</dbReference>
<reference evidence="3" key="3">
    <citation type="submission" date="2025-08" db="UniProtKB">
        <authorList>
            <consortium name="RefSeq"/>
        </authorList>
    </citation>
    <scope>IDENTIFICATION</scope>
    <source>
        <strain evidence="3">17A/GY</strain>
        <tissue evidence="3">Liver</tissue>
    </source>
</reference>
<name>A0A9J7GUR6_CRIGR</name>
<accession>A0A9J7GUR6</accession>
<reference evidence="2" key="1">
    <citation type="journal article" date="2018" name="Biotechnol. Bioeng.">
        <title>A reference genome of the Chinese hamster based on a hybrid assembly strategy.</title>
        <authorList>
            <person name="Rupp O."/>
            <person name="MacDonald M.L."/>
            <person name="Li S."/>
            <person name="Dhiman H."/>
            <person name="Polson S."/>
            <person name="Griep S."/>
            <person name="Heffner K."/>
            <person name="Hernandez I."/>
            <person name="Brinkrolf K."/>
            <person name="Jadhav V."/>
            <person name="Samoudi M."/>
            <person name="Hao H."/>
            <person name="Kingham B."/>
            <person name="Goesmann A."/>
            <person name="Betenbaugh M.J."/>
            <person name="Lewis N.E."/>
            <person name="Borth N."/>
            <person name="Lee K.H."/>
        </authorList>
    </citation>
    <scope>NUCLEOTIDE SEQUENCE [LARGE SCALE GENOMIC DNA]</scope>
    <source>
        <strain evidence="2">17A/GY</strain>
    </source>
</reference>
<dbReference type="PROSITE" id="PS51257">
    <property type="entry name" value="PROKAR_LIPOPROTEIN"/>
    <property type="match status" value="1"/>
</dbReference>
<dbReference type="CTD" id="4250"/>
<reference evidence="2" key="2">
    <citation type="journal article" date="2020" name="Biotechnol. Bioeng.">
        <title>Chromosome-scale scaffolds for the Chinese hamster reference genome assembly to facilitate the study of the CHO epigenome.</title>
        <authorList>
            <person name="Hilliard W."/>
            <person name="MacDonald M."/>
            <person name="Lee K.H."/>
        </authorList>
    </citation>
    <scope>NUCLEOTIDE SEQUENCE [LARGE SCALE GENOMIC DNA]</scope>
    <source>
        <strain evidence="2">17A/GY</strain>
    </source>
</reference>
<organism evidence="2 3">
    <name type="scientific">Cricetulus griseus</name>
    <name type="common">Chinese hamster</name>
    <name type="synonym">Cricetulus barabensis griseus</name>
    <dbReference type="NCBI Taxonomy" id="10029"/>
    <lineage>
        <taxon>Eukaryota</taxon>
        <taxon>Metazoa</taxon>
        <taxon>Chordata</taxon>
        <taxon>Craniata</taxon>
        <taxon>Vertebrata</taxon>
        <taxon>Euteleostomi</taxon>
        <taxon>Mammalia</taxon>
        <taxon>Eutheria</taxon>
        <taxon>Euarchontoglires</taxon>
        <taxon>Glires</taxon>
        <taxon>Rodentia</taxon>
        <taxon>Myomorpha</taxon>
        <taxon>Muroidea</taxon>
        <taxon>Cricetidae</taxon>
        <taxon>Cricetinae</taxon>
        <taxon>Cricetulus</taxon>
    </lineage>
</organism>
<dbReference type="PROSITE" id="PS51311">
    <property type="entry name" value="SCGB"/>
    <property type="match status" value="1"/>
</dbReference>
<dbReference type="PANTHER" id="PTHR14037:SF4">
    <property type="entry name" value="MAMMAGLOBIN-B"/>
    <property type="match status" value="1"/>
</dbReference>
<proteinExistence type="predicted"/>
<dbReference type="PANTHER" id="PTHR14037">
    <property type="entry name" value="MAMMAGLOBIN-RELATED"/>
    <property type="match status" value="1"/>
</dbReference>
<sequence length="98" mass="11179">MKLVMVFMLASIPICCYASSGCNAMDDAIAKTIDKDMSLEEYNHVLSAYIFVTYDKTPVEKFKQCFLDQPRETLENVNRMMLMETIIETTPGHNVCIN</sequence>